<reference evidence="11" key="1">
    <citation type="submission" date="2025-08" db="UniProtKB">
        <authorList>
            <consortium name="RefSeq"/>
        </authorList>
    </citation>
    <scope>IDENTIFICATION</scope>
    <source>
        <strain evidence="11">Wakin</strain>
        <tissue evidence="11">Muscle</tissue>
    </source>
</reference>
<dbReference type="InterPro" id="IPR045577">
    <property type="entry name" value="SENP3_5_cons_dom"/>
</dbReference>
<comment type="subcellular location">
    <subcellularLocation>
        <location evidence="1">Nucleus</location>
        <location evidence="1">Nucleolus</location>
    </subcellularLocation>
</comment>
<evidence type="ECO:0000256" key="6">
    <source>
        <dbReference type="ARBA" id="ARBA00022807"/>
    </source>
</evidence>
<gene>
    <name evidence="11" type="primary">LOC113065219</name>
</gene>
<dbReference type="Proteomes" id="UP000515129">
    <property type="component" value="Chromosome 47"/>
</dbReference>
<dbReference type="OrthoDB" id="1939479at2759"/>
<dbReference type="PANTHER" id="PTHR12606">
    <property type="entry name" value="SENTRIN/SUMO-SPECIFIC PROTEASE"/>
    <property type="match status" value="1"/>
</dbReference>
<dbReference type="GeneID" id="113065219"/>
<feature type="domain" description="Ubiquitin-like protease family profile" evidence="9">
    <location>
        <begin position="291"/>
        <end position="448"/>
    </location>
</feature>
<keyword evidence="4" id="KW-0833">Ubl conjugation pathway</keyword>
<feature type="region of interest" description="Disordered" evidence="8">
    <location>
        <begin position="128"/>
        <end position="181"/>
    </location>
</feature>
<evidence type="ECO:0000313" key="10">
    <source>
        <dbReference type="Proteomes" id="UP000515129"/>
    </source>
</evidence>
<evidence type="ECO:0000256" key="7">
    <source>
        <dbReference type="ARBA" id="ARBA00023242"/>
    </source>
</evidence>
<evidence type="ECO:0000256" key="1">
    <source>
        <dbReference type="ARBA" id="ARBA00004604"/>
    </source>
</evidence>
<evidence type="ECO:0000256" key="4">
    <source>
        <dbReference type="ARBA" id="ARBA00022786"/>
    </source>
</evidence>
<dbReference type="PROSITE" id="PS50600">
    <property type="entry name" value="ULP_PROTEASE"/>
    <property type="match status" value="1"/>
</dbReference>
<dbReference type="Pfam" id="PF02902">
    <property type="entry name" value="Peptidase_C48"/>
    <property type="match status" value="1"/>
</dbReference>
<keyword evidence="10" id="KW-1185">Reference proteome</keyword>
<evidence type="ECO:0000256" key="8">
    <source>
        <dbReference type="SAM" id="MobiDB-lite"/>
    </source>
</evidence>
<feature type="region of interest" description="Disordered" evidence="8">
    <location>
        <begin position="1"/>
        <end position="60"/>
    </location>
</feature>
<dbReference type="RefSeq" id="XP_026092269.1">
    <property type="nucleotide sequence ID" value="XM_026236484.1"/>
</dbReference>
<sequence>MRVPAANRSVRADSGPGEMPENGRSRRKRVPKTCDCCGPHGKPHVPGHQQVLKKRGRKKKEMVSQEEQVAAEEVVSSSAVDSILICEADTASEMEEARSPKGKPPLSQTEGGSESTILVNGLENSAHANCDTKEQSRPVESSSATLNDFMKSPPESSSVGAEPDAFPHTDAMDTEPSSLSTDVDKASWDHHYCKPLAGQNKNDFREASASPPAEFTTEGIIECIHEFLEQFYGKYGSFTPLRDSDVLYHLNQTFESDLNDRMKLITKEVAKYRAGLACAPMRFFQVTYNKHTLTLDDLSTLDDQNWVNDQVINMYGELIMEATDHKVHFFNSFFYRQFVAKGYEGVKRWTKKVDLFSKTLILIPLHLEIHWSLITLDVSKQSINIFDSQGILFKFAVDNILKYILAEAKEKKQDVFQKGWKMVINRSIPQQKNDNDCGVFVLEYCKCLAFMKPLLFTQEDMPRVRKRIYRELCDRRLSHCLDRDKAS</sequence>
<dbReference type="InterPro" id="IPR003653">
    <property type="entry name" value="Peptidase_C48_C"/>
</dbReference>
<dbReference type="GO" id="GO:0006508">
    <property type="term" value="P:proteolysis"/>
    <property type="evidence" value="ECO:0007669"/>
    <property type="project" value="UniProtKB-KW"/>
</dbReference>
<organism evidence="10 11">
    <name type="scientific">Carassius auratus</name>
    <name type="common">Goldfish</name>
    <dbReference type="NCBI Taxonomy" id="7957"/>
    <lineage>
        <taxon>Eukaryota</taxon>
        <taxon>Metazoa</taxon>
        <taxon>Chordata</taxon>
        <taxon>Craniata</taxon>
        <taxon>Vertebrata</taxon>
        <taxon>Euteleostomi</taxon>
        <taxon>Actinopterygii</taxon>
        <taxon>Neopterygii</taxon>
        <taxon>Teleostei</taxon>
        <taxon>Ostariophysi</taxon>
        <taxon>Cypriniformes</taxon>
        <taxon>Cyprinidae</taxon>
        <taxon>Cyprininae</taxon>
        <taxon>Carassius</taxon>
    </lineage>
</organism>
<dbReference type="AlphaFoldDB" id="A0A6P6M6R2"/>
<dbReference type="GO" id="GO:0016929">
    <property type="term" value="F:deSUMOylase activity"/>
    <property type="evidence" value="ECO:0007669"/>
    <property type="project" value="TreeGrafter"/>
</dbReference>
<protein>
    <submittedName>
        <fullName evidence="11">Sentrin-specific protease 5-like</fullName>
    </submittedName>
</protein>
<keyword evidence="6" id="KW-0788">Thiol protease</keyword>
<dbReference type="PANTHER" id="PTHR12606:SF10">
    <property type="entry name" value="SENTRIN-SPECIFIC PROTEASE 5"/>
    <property type="match status" value="1"/>
</dbReference>
<feature type="region of interest" description="Disordered" evidence="8">
    <location>
        <begin position="90"/>
        <end position="113"/>
    </location>
</feature>
<accession>A0A6P6M6R2</accession>
<dbReference type="FunFam" id="3.40.395.10:FF:000002">
    <property type="entry name" value="Putative sentrin-specific protease 5"/>
    <property type="match status" value="1"/>
</dbReference>
<dbReference type="Pfam" id="PF19722">
    <property type="entry name" value="SENP3_5_N"/>
    <property type="match status" value="1"/>
</dbReference>
<keyword evidence="3" id="KW-0645">Protease</keyword>
<keyword evidence="7" id="KW-0539">Nucleus</keyword>
<dbReference type="KEGG" id="caua:113065219"/>
<evidence type="ECO:0000256" key="2">
    <source>
        <dbReference type="ARBA" id="ARBA00005234"/>
    </source>
</evidence>
<dbReference type="GO" id="GO:0016926">
    <property type="term" value="P:protein desumoylation"/>
    <property type="evidence" value="ECO:0007669"/>
    <property type="project" value="TreeGrafter"/>
</dbReference>
<dbReference type="SUPFAM" id="SSF54001">
    <property type="entry name" value="Cysteine proteinases"/>
    <property type="match status" value="1"/>
</dbReference>
<evidence type="ECO:0000256" key="3">
    <source>
        <dbReference type="ARBA" id="ARBA00022670"/>
    </source>
</evidence>
<dbReference type="InterPro" id="IPR038765">
    <property type="entry name" value="Papain-like_cys_pep_sf"/>
</dbReference>
<dbReference type="GO" id="GO:0005730">
    <property type="term" value="C:nucleolus"/>
    <property type="evidence" value="ECO:0007669"/>
    <property type="project" value="UniProtKB-SubCell"/>
</dbReference>
<feature type="compositionally biased region" description="Basic residues" evidence="8">
    <location>
        <begin position="41"/>
        <end position="60"/>
    </location>
</feature>
<evidence type="ECO:0000259" key="9">
    <source>
        <dbReference type="PROSITE" id="PS50600"/>
    </source>
</evidence>
<proteinExistence type="inferred from homology"/>
<keyword evidence="5" id="KW-0378">Hydrolase</keyword>
<evidence type="ECO:0000256" key="5">
    <source>
        <dbReference type="ARBA" id="ARBA00022801"/>
    </source>
</evidence>
<evidence type="ECO:0000313" key="11">
    <source>
        <dbReference type="RefSeq" id="XP_026092269.1"/>
    </source>
</evidence>
<dbReference type="Gene3D" id="3.40.395.10">
    <property type="entry name" value="Adenoviral Proteinase, Chain A"/>
    <property type="match status" value="1"/>
</dbReference>
<comment type="similarity">
    <text evidence="2">Belongs to the peptidase C48 family.</text>
</comment>
<name>A0A6P6M6R2_CARAU</name>